<evidence type="ECO:0000313" key="4">
    <source>
        <dbReference type="EMBL" id="KAG0568233.1"/>
    </source>
</evidence>
<dbReference type="GO" id="GO:0005634">
    <property type="term" value="C:nucleus"/>
    <property type="evidence" value="ECO:0007669"/>
    <property type="project" value="TreeGrafter"/>
</dbReference>
<dbReference type="PANTHER" id="PTHR31913:SF0">
    <property type="entry name" value="VACUOLAR IMPORT AND DEGRADATION PROTEIN 27"/>
    <property type="match status" value="1"/>
</dbReference>
<proteinExistence type="predicted"/>
<dbReference type="InterPro" id="IPR055559">
    <property type="entry name" value="CYPRO4_DUF7135"/>
</dbReference>
<feature type="compositionally biased region" description="Low complexity" evidence="1">
    <location>
        <begin position="22"/>
        <end position="31"/>
    </location>
</feature>
<dbReference type="GO" id="GO:0005737">
    <property type="term" value="C:cytoplasm"/>
    <property type="evidence" value="ECO:0007669"/>
    <property type="project" value="TreeGrafter"/>
</dbReference>
<evidence type="ECO:0000256" key="1">
    <source>
        <dbReference type="SAM" id="MobiDB-lite"/>
    </source>
</evidence>
<gene>
    <name evidence="4" type="ORF">KC19_6G004800</name>
    <name evidence="5" type="ORF">KC19_6G005600</name>
</gene>
<dbReference type="Gene3D" id="2.130.10.10">
    <property type="entry name" value="YVTN repeat-like/Quinoprotein amine dehydrogenase"/>
    <property type="match status" value="1"/>
</dbReference>
<dbReference type="Pfam" id="PF23581">
    <property type="entry name" value="DUF7135"/>
    <property type="match status" value="1"/>
</dbReference>
<evidence type="ECO:0000313" key="6">
    <source>
        <dbReference type="Proteomes" id="UP000822688"/>
    </source>
</evidence>
<dbReference type="FunFam" id="2.130.10.10:FF:002670">
    <property type="entry name" value="Predicted protein"/>
    <property type="match status" value="1"/>
</dbReference>
<dbReference type="PANTHER" id="PTHR31913">
    <property type="entry name" value="VACUOLAR IMPORT AND DEGRADATION PROTEIN 27"/>
    <property type="match status" value="1"/>
</dbReference>
<reference evidence="4 6" key="1">
    <citation type="submission" date="2020-06" db="EMBL/GenBank/DDBJ databases">
        <title>WGS assembly of Ceratodon purpureus strain R40.</title>
        <authorList>
            <person name="Carey S.B."/>
            <person name="Jenkins J."/>
            <person name="Shu S."/>
            <person name="Lovell J.T."/>
            <person name="Sreedasyam A."/>
            <person name="Maumus F."/>
            <person name="Tiley G.P."/>
            <person name="Fernandez-Pozo N."/>
            <person name="Barry K."/>
            <person name="Chen C."/>
            <person name="Wang M."/>
            <person name="Lipzen A."/>
            <person name="Daum C."/>
            <person name="Saski C.A."/>
            <person name="Payton A.C."/>
            <person name="Mcbreen J.C."/>
            <person name="Conrad R.E."/>
            <person name="Kollar L.M."/>
            <person name="Olsson S."/>
            <person name="Huttunen S."/>
            <person name="Landis J.B."/>
            <person name="Wickett N.J."/>
            <person name="Johnson M.G."/>
            <person name="Rensing S.A."/>
            <person name="Grimwood J."/>
            <person name="Schmutz J."/>
            <person name="Mcdaniel S.F."/>
        </authorList>
    </citation>
    <scope>NUCLEOTIDE SEQUENCE [LARGE SCALE GENOMIC DNA]</scope>
    <source>
        <strain evidence="4 6">R40</strain>
    </source>
</reference>
<evidence type="ECO:0000259" key="3">
    <source>
        <dbReference type="Pfam" id="PF23581"/>
    </source>
</evidence>
<sequence length="626" mass="69298">MGTAASREGRLDSDSEDDDGLDSPQSPSSSERSYHDSDVGTPAPPPRREPTGFSTPDATILMKLGSLTLDGSAATGMKKAKLYQYIQGKWLVTAKSVGWQFVRESDEDEEDDDEDEEWRSSRIGHKNYKFWMLEVGGVRARVDDQLQMRFSSEQLRVDFVAKGVWALKFPSKEQFRACSAEYEDAKFENTFFLKPTEANKLKVYGKEFMGWAQGTEEDDSVWQDAEEVIRTPSKYTPLRETLKTPSKTNIQSFAMGGLDHSFLVNDYGLDVLSNRTNGLEGTGITIRFQDGGRPPSGVGSNVFRTPKKGMLMRGETNMMLISPAKDGKSTAGGVSQLDIGTGKMVAEWKFEKDGTPITMRDVTNDSKGAQLFSGESTFLGLDDNRLCRWDMRDSQGIVQQLASPAALSWTEGHQFSKGTNFQCFATAGDGSIVVGSKDGKVRLYGTTSMRMAKTAFPSLGSPITHVDVTYDGKWVLATTDTYLILISTSYRDKDGKLKTGFTGRMGGQVFAPRLLKLLPVDANRGGKQQKLHGGKFSWVTEEGKEERHLVVSAGTFTVVWDFNIVKDNKHDCYIGVNGLKSCYCYEVVAKPENIVQSSFMHEKFLDDSGETPLVVATRQELSSFNV</sequence>
<dbReference type="InterPro" id="IPR013863">
    <property type="entry name" value="VID27_C"/>
</dbReference>
<evidence type="ECO:0008006" key="7">
    <source>
        <dbReference type="Google" id="ProtNLM"/>
    </source>
</evidence>
<protein>
    <recommendedName>
        <fullName evidence="7">Vacuolar import/degradation Vid27 C-terminal domain-containing protein</fullName>
    </recommendedName>
</protein>
<dbReference type="AlphaFoldDB" id="A0A8T0H9Y3"/>
<comment type="caution">
    <text evidence="4">The sequence shown here is derived from an EMBL/GenBank/DDBJ whole genome shotgun (WGS) entry which is preliminary data.</text>
</comment>
<evidence type="ECO:0000313" key="5">
    <source>
        <dbReference type="EMBL" id="KAG0568244.1"/>
    </source>
</evidence>
<feature type="domain" description="DUF7135" evidence="3">
    <location>
        <begin position="66"/>
        <end position="205"/>
    </location>
</feature>
<dbReference type="InterPro" id="IPR040458">
    <property type="entry name" value="Vid27"/>
</dbReference>
<dbReference type="InterPro" id="IPR015943">
    <property type="entry name" value="WD40/YVTN_repeat-like_dom_sf"/>
</dbReference>
<keyword evidence="6" id="KW-1185">Reference proteome</keyword>
<dbReference type="OrthoDB" id="10251113at2759"/>
<dbReference type="Proteomes" id="UP000822688">
    <property type="component" value="Chromosome 6"/>
</dbReference>
<accession>A0A8T0H9Y3</accession>
<feature type="region of interest" description="Disordered" evidence="1">
    <location>
        <begin position="1"/>
        <end position="56"/>
    </location>
</feature>
<dbReference type="EMBL" id="CM026427">
    <property type="protein sequence ID" value="KAG0568244.1"/>
    <property type="molecule type" value="Genomic_DNA"/>
</dbReference>
<dbReference type="InterPro" id="IPR036322">
    <property type="entry name" value="WD40_repeat_dom_sf"/>
</dbReference>
<name>A0A8T0H9Y3_CERPU</name>
<dbReference type="SUPFAM" id="SSF50978">
    <property type="entry name" value="WD40 repeat-like"/>
    <property type="match status" value="1"/>
</dbReference>
<organism evidence="4 6">
    <name type="scientific">Ceratodon purpureus</name>
    <name type="common">Fire moss</name>
    <name type="synonym">Dicranum purpureum</name>
    <dbReference type="NCBI Taxonomy" id="3225"/>
    <lineage>
        <taxon>Eukaryota</taxon>
        <taxon>Viridiplantae</taxon>
        <taxon>Streptophyta</taxon>
        <taxon>Embryophyta</taxon>
        <taxon>Bryophyta</taxon>
        <taxon>Bryophytina</taxon>
        <taxon>Bryopsida</taxon>
        <taxon>Dicranidae</taxon>
        <taxon>Pseudoditrichales</taxon>
        <taxon>Ditrichaceae</taxon>
        <taxon>Ceratodon</taxon>
    </lineage>
</organism>
<dbReference type="EMBL" id="CM026427">
    <property type="protein sequence ID" value="KAG0568233.1"/>
    <property type="molecule type" value="Genomic_DNA"/>
</dbReference>
<evidence type="ECO:0000259" key="2">
    <source>
        <dbReference type="Pfam" id="PF08553"/>
    </source>
</evidence>
<feature type="domain" description="Vacuolar import/degradation Vid27 C-terminal" evidence="2">
    <location>
        <begin position="305"/>
        <end position="573"/>
    </location>
</feature>
<dbReference type="Pfam" id="PF08553">
    <property type="entry name" value="VID27"/>
    <property type="match status" value="1"/>
</dbReference>